<feature type="compositionally biased region" description="Basic and acidic residues" evidence="1">
    <location>
        <begin position="210"/>
        <end position="242"/>
    </location>
</feature>
<sequence length="343" mass="39747">RSETDTYEDQLKAQAQRLGHTWHRSSVGWMESTNRDLLQSIYEFEWGIEPKDLTEYQYRCKIMDIIEAPPTKWTPKKADMEKYFQYLKMDKQVVTSRLVTFMANVKRAVDKNGIERHLESDLMMKTFIKVVASKITPADLRFRVEENMRTVKVEDVKAFAKILKQQFERGFDAELLERQQHASEKKRGRDDDKPEGLYGRRCFKYAKKDGYDKRGSKDVDRPGSKKWGNRDREQGEPKRQDDLCPPSCMCMKTTKNTDGSAWMTFMVPSCSDTGAEENVLPKPMLEELLQQRPNLKMVTLMEPLVGQLCNNTAFKADAYVDIDLKIQTKAGPVKIPGKARCCK</sequence>
<reference evidence="2 3" key="1">
    <citation type="submission" date="2018-08" db="EMBL/GenBank/DDBJ databases">
        <title>Aphanomyces genome sequencing and annotation.</title>
        <authorList>
            <person name="Minardi D."/>
            <person name="Oidtmann B."/>
            <person name="Van Der Giezen M."/>
            <person name="Studholme D.J."/>
        </authorList>
    </citation>
    <scope>NUCLEOTIDE SEQUENCE [LARGE SCALE GENOMIC DNA]</scope>
    <source>
        <strain evidence="2 3">D2</strain>
    </source>
</reference>
<feature type="non-terminal residue" evidence="2">
    <location>
        <position position="343"/>
    </location>
</feature>
<evidence type="ECO:0000256" key="1">
    <source>
        <dbReference type="SAM" id="MobiDB-lite"/>
    </source>
</evidence>
<dbReference type="EMBL" id="QUTD01010889">
    <property type="protein sequence ID" value="RHY40631.1"/>
    <property type="molecule type" value="Genomic_DNA"/>
</dbReference>
<protein>
    <submittedName>
        <fullName evidence="2">Uncharacterized protein</fullName>
    </submittedName>
</protein>
<name>A0A397C9L7_APHAT</name>
<proteinExistence type="predicted"/>
<organism evidence="2 3">
    <name type="scientific">Aphanomyces astaci</name>
    <name type="common">Crayfish plague agent</name>
    <dbReference type="NCBI Taxonomy" id="112090"/>
    <lineage>
        <taxon>Eukaryota</taxon>
        <taxon>Sar</taxon>
        <taxon>Stramenopiles</taxon>
        <taxon>Oomycota</taxon>
        <taxon>Saprolegniomycetes</taxon>
        <taxon>Saprolegniales</taxon>
        <taxon>Verrucalvaceae</taxon>
        <taxon>Aphanomyces</taxon>
    </lineage>
</organism>
<accession>A0A397C9L7</accession>
<dbReference type="AlphaFoldDB" id="A0A397C9L7"/>
<dbReference type="Proteomes" id="UP000266643">
    <property type="component" value="Unassembled WGS sequence"/>
</dbReference>
<evidence type="ECO:0000313" key="3">
    <source>
        <dbReference type="Proteomes" id="UP000266643"/>
    </source>
</evidence>
<evidence type="ECO:0000313" key="2">
    <source>
        <dbReference type="EMBL" id="RHY40631.1"/>
    </source>
</evidence>
<dbReference type="VEuPathDB" id="FungiDB:H257_02849"/>
<gene>
    <name evidence="2" type="ORF">DYB30_013726</name>
</gene>
<comment type="caution">
    <text evidence="2">The sequence shown here is derived from an EMBL/GenBank/DDBJ whole genome shotgun (WGS) entry which is preliminary data.</text>
</comment>
<feature type="non-terminal residue" evidence="2">
    <location>
        <position position="1"/>
    </location>
</feature>
<feature type="region of interest" description="Disordered" evidence="1">
    <location>
        <begin position="210"/>
        <end position="243"/>
    </location>
</feature>